<dbReference type="Pfam" id="PF07729">
    <property type="entry name" value="FCD"/>
    <property type="match status" value="1"/>
</dbReference>
<dbReference type="InterPro" id="IPR036390">
    <property type="entry name" value="WH_DNA-bd_sf"/>
</dbReference>
<dbReference type="PANTHER" id="PTHR43537:SF24">
    <property type="entry name" value="GLUCONATE OPERON TRANSCRIPTIONAL REPRESSOR"/>
    <property type="match status" value="1"/>
</dbReference>
<dbReference type="Pfam" id="PF00392">
    <property type="entry name" value="GntR"/>
    <property type="match status" value="1"/>
</dbReference>
<dbReference type="SMART" id="SM00345">
    <property type="entry name" value="HTH_GNTR"/>
    <property type="match status" value="1"/>
</dbReference>
<proteinExistence type="predicted"/>
<protein>
    <submittedName>
        <fullName evidence="5">GntR family transcriptional regulator</fullName>
    </submittedName>
</protein>
<dbReference type="PROSITE" id="PS50949">
    <property type="entry name" value="HTH_GNTR"/>
    <property type="match status" value="1"/>
</dbReference>
<dbReference type="AlphaFoldDB" id="A0A5M9ZVP9"/>
<feature type="domain" description="HTH gntR-type" evidence="4">
    <location>
        <begin position="38"/>
        <end position="105"/>
    </location>
</feature>
<comment type="caution">
    <text evidence="5">The sequence shown here is derived from an EMBL/GenBank/DDBJ whole genome shotgun (WGS) entry which is preliminary data.</text>
</comment>
<dbReference type="SUPFAM" id="SSF48008">
    <property type="entry name" value="GntR ligand-binding domain-like"/>
    <property type="match status" value="1"/>
</dbReference>
<dbReference type="SUPFAM" id="SSF46785">
    <property type="entry name" value="Winged helix' DNA-binding domain"/>
    <property type="match status" value="1"/>
</dbReference>
<dbReference type="Gene3D" id="1.10.10.10">
    <property type="entry name" value="Winged helix-like DNA-binding domain superfamily/Winged helix DNA-binding domain"/>
    <property type="match status" value="1"/>
</dbReference>
<dbReference type="InterPro" id="IPR000524">
    <property type="entry name" value="Tscrpt_reg_HTH_GntR"/>
</dbReference>
<keyword evidence="2" id="KW-0238">DNA-binding</keyword>
<dbReference type="InterPro" id="IPR011711">
    <property type="entry name" value="GntR_C"/>
</dbReference>
<keyword evidence="1" id="KW-0805">Transcription regulation</keyword>
<accession>A0A5M9ZVP9</accession>
<dbReference type="SMART" id="SM00895">
    <property type="entry name" value="FCD"/>
    <property type="match status" value="1"/>
</dbReference>
<keyword evidence="3" id="KW-0804">Transcription</keyword>
<dbReference type="EMBL" id="RZUI01000007">
    <property type="protein sequence ID" value="KAA8830124.1"/>
    <property type="molecule type" value="Genomic_DNA"/>
</dbReference>
<evidence type="ECO:0000256" key="2">
    <source>
        <dbReference type="ARBA" id="ARBA00023125"/>
    </source>
</evidence>
<organism evidence="5 6">
    <name type="scientific">Bifidobacterium tissieri</name>
    <dbReference type="NCBI Taxonomy" id="1630162"/>
    <lineage>
        <taxon>Bacteria</taxon>
        <taxon>Bacillati</taxon>
        <taxon>Actinomycetota</taxon>
        <taxon>Actinomycetes</taxon>
        <taxon>Bifidobacteriales</taxon>
        <taxon>Bifidobacteriaceae</taxon>
        <taxon>Bifidobacterium</taxon>
    </lineage>
</organism>
<dbReference type="OrthoDB" id="9816161at2"/>
<evidence type="ECO:0000259" key="4">
    <source>
        <dbReference type="PROSITE" id="PS50949"/>
    </source>
</evidence>
<dbReference type="InterPro" id="IPR036388">
    <property type="entry name" value="WH-like_DNA-bd_sf"/>
</dbReference>
<dbReference type="GO" id="GO:0003677">
    <property type="term" value="F:DNA binding"/>
    <property type="evidence" value="ECO:0007669"/>
    <property type="project" value="UniProtKB-KW"/>
</dbReference>
<sequence>MRHGLDGTASIAGTDSYASYTLRGWKSRRTGGTETMAESKRDRAYNYLREQIVLCHIKPGEALDEKRVAAELGFSRMPVRDAVNKLAEEHLVSIFPSRGVIVNQISLADFQDMLDIRLLIEPYLLHLAMPRVDRVDLEEFRAAMMARIGDPNAETDSFGHDFDYTFHMYFAHKAGSRYLISLMGTLMTQSQRIRFFSVVEPERIIASYREHVAIIDAVLAGDEEAAAAAIRDHLNNTREGYLRISRAREGFFRA</sequence>
<evidence type="ECO:0000256" key="3">
    <source>
        <dbReference type="ARBA" id="ARBA00023163"/>
    </source>
</evidence>
<reference evidence="5 6" key="1">
    <citation type="journal article" date="2019" name="Syst. Appl. Microbiol.">
        <title>Characterization of Bifidobacterium species in feaces of the Egyptian fruit bat: Description of B. vespertilionis sp. nov. and B. rousetti sp. nov.</title>
        <authorList>
            <person name="Modesto M."/>
            <person name="Satti M."/>
            <person name="Watanabe K."/>
            <person name="Puglisi E."/>
            <person name="Morelli L."/>
            <person name="Huang C.-H."/>
            <person name="Liou J.-S."/>
            <person name="Miyashita M."/>
            <person name="Tamura T."/>
            <person name="Saito S."/>
            <person name="Mori K."/>
            <person name="Huang L."/>
            <person name="Sciavilla P."/>
            <person name="Sandri C."/>
            <person name="Spiezio C."/>
            <person name="Vitali F."/>
            <person name="Cavalieri D."/>
            <person name="Perpetuini G."/>
            <person name="Tofalo R."/>
            <person name="Bonetti A."/>
            <person name="Arita M."/>
            <person name="Mattarelli P."/>
        </authorList>
    </citation>
    <scope>NUCLEOTIDE SEQUENCE [LARGE SCALE GENOMIC DNA]</scope>
    <source>
        <strain evidence="5 6">RST7</strain>
    </source>
</reference>
<name>A0A5M9ZVP9_9BIFI</name>
<dbReference type="InterPro" id="IPR008920">
    <property type="entry name" value="TF_FadR/GntR_C"/>
</dbReference>
<dbReference type="PANTHER" id="PTHR43537">
    <property type="entry name" value="TRANSCRIPTIONAL REGULATOR, GNTR FAMILY"/>
    <property type="match status" value="1"/>
</dbReference>
<evidence type="ECO:0000313" key="6">
    <source>
        <dbReference type="Proteomes" id="UP000412028"/>
    </source>
</evidence>
<dbReference type="Gene3D" id="1.20.120.530">
    <property type="entry name" value="GntR ligand-binding domain-like"/>
    <property type="match status" value="1"/>
</dbReference>
<evidence type="ECO:0000256" key="1">
    <source>
        <dbReference type="ARBA" id="ARBA00023015"/>
    </source>
</evidence>
<dbReference type="Proteomes" id="UP000412028">
    <property type="component" value="Unassembled WGS sequence"/>
</dbReference>
<evidence type="ECO:0000313" key="5">
    <source>
        <dbReference type="EMBL" id="KAA8830124.1"/>
    </source>
</evidence>
<gene>
    <name evidence="5" type="ORF">EMO89_06980</name>
</gene>
<dbReference type="GO" id="GO:0003700">
    <property type="term" value="F:DNA-binding transcription factor activity"/>
    <property type="evidence" value="ECO:0007669"/>
    <property type="project" value="InterPro"/>
</dbReference>